<name>A0ABU0EQ91_9PSEU</name>
<keyword evidence="3" id="KW-1185">Reference proteome</keyword>
<proteinExistence type="predicted"/>
<dbReference type="Proteomes" id="UP001229651">
    <property type="component" value="Unassembled WGS sequence"/>
</dbReference>
<organism evidence="2 3">
    <name type="scientific">Amycolatopsis thermophila</name>
    <dbReference type="NCBI Taxonomy" id="206084"/>
    <lineage>
        <taxon>Bacteria</taxon>
        <taxon>Bacillati</taxon>
        <taxon>Actinomycetota</taxon>
        <taxon>Actinomycetes</taxon>
        <taxon>Pseudonocardiales</taxon>
        <taxon>Pseudonocardiaceae</taxon>
        <taxon>Amycolatopsis</taxon>
    </lineage>
</organism>
<dbReference type="EMBL" id="JAUSUT010000001">
    <property type="protein sequence ID" value="MDQ0377464.1"/>
    <property type="molecule type" value="Genomic_DNA"/>
</dbReference>
<comment type="caution">
    <text evidence="2">The sequence shown here is derived from an EMBL/GenBank/DDBJ whole genome shotgun (WGS) entry which is preliminary data.</text>
</comment>
<sequence length="135" mass="14847">MLPGCALILASIVIGFAWNLAASRAMGWYKNACHVDLDGPGNVGLLAILVPQLLSFIVYSGIAGWVIVWRCRRWLWRVLALVVTVAGAVLLTWAFWTWQLTEVVPHVAELGTLNPICLVDDPPGWPSFFPIHPMG</sequence>
<gene>
    <name evidence="2" type="ORF">FB470_001458</name>
</gene>
<feature type="transmembrane region" description="Helical" evidence="1">
    <location>
        <begin position="45"/>
        <end position="67"/>
    </location>
</feature>
<evidence type="ECO:0000313" key="3">
    <source>
        <dbReference type="Proteomes" id="UP001229651"/>
    </source>
</evidence>
<feature type="transmembrane region" description="Helical" evidence="1">
    <location>
        <begin position="74"/>
        <end position="96"/>
    </location>
</feature>
<evidence type="ECO:0000313" key="2">
    <source>
        <dbReference type="EMBL" id="MDQ0377464.1"/>
    </source>
</evidence>
<keyword evidence="1" id="KW-1133">Transmembrane helix</keyword>
<keyword evidence="1" id="KW-0472">Membrane</keyword>
<accession>A0ABU0EQ91</accession>
<reference evidence="2 3" key="1">
    <citation type="submission" date="2023-07" db="EMBL/GenBank/DDBJ databases">
        <title>Sequencing the genomes of 1000 actinobacteria strains.</title>
        <authorList>
            <person name="Klenk H.-P."/>
        </authorList>
    </citation>
    <scope>NUCLEOTIDE SEQUENCE [LARGE SCALE GENOMIC DNA]</scope>
    <source>
        <strain evidence="2 3">DSM 45805</strain>
    </source>
</reference>
<evidence type="ECO:0000256" key="1">
    <source>
        <dbReference type="SAM" id="Phobius"/>
    </source>
</evidence>
<keyword evidence="1" id="KW-0812">Transmembrane</keyword>
<protein>
    <submittedName>
        <fullName evidence="2">Uncharacterized protein</fullName>
    </submittedName>
</protein>
<dbReference type="RefSeq" id="WP_306989767.1">
    <property type="nucleotide sequence ID" value="NZ_JAUSUT010000001.1"/>
</dbReference>